<evidence type="ECO:0000313" key="2">
    <source>
        <dbReference type="EMBL" id="VEJ51011.1"/>
    </source>
</evidence>
<evidence type="ECO:0000256" key="1">
    <source>
        <dbReference type="SAM" id="Phobius"/>
    </source>
</evidence>
<dbReference type="EMBL" id="LR134533">
    <property type="protein sequence ID" value="VEJ51011.1"/>
    <property type="molecule type" value="Genomic_DNA"/>
</dbReference>
<feature type="transmembrane region" description="Helical" evidence="1">
    <location>
        <begin position="41"/>
        <end position="62"/>
    </location>
</feature>
<accession>A0A3S4ZL92</accession>
<dbReference type="Proteomes" id="UP000272771">
    <property type="component" value="Chromosome"/>
</dbReference>
<gene>
    <name evidence="2" type="ORF">NCTC12742_00987</name>
</gene>
<reference evidence="2 3" key="1">
    <citation type="submission" date="2018-12" db="EMBL/GenBank/DDBJ databases">
        <authorList>
            <consortium name="Pathogen Informatics"/>
        </authorList>
    </citation>
    <scope>NUCLEOTIDE SEQUENCE [LARGE SCALE GENOMIC DNA]</scope>
    <source>
        <strain evidence="2 3">NCTC12742</strain>
    </source>
</reference>
<organism evidence="2 3">
    <name type="scientific">Neisseria weaveri</name>
    <dbReference type="NCBI Taxonomy" id="28091"/>
    <lineage>
        <taxon>Bacteria</taxon>
        <taxon>Pseudomonadati</taxon>
        <taxon>Pseudomonadota</taxon>
        <taxon>Betaproteobacteria</taxon>
        <taxon>Neisseriales</taxon>
        <taxon>Neisseriaceae</taxon>
        <taxon>Neisseria</taxon>
    </lineage>
</organism>
<keyword evidence="3" id="KW-1185">Reference proteome</keyword>
<protein>
    <submittedName>
        <fullName evidence="2">Putative inner membrane protein</fullName>
    </submittedName>
</protein>
<feature type="transmembrane region" description="Helical" evidence="1">
    <location>
        <begin position="12"/>
        <end position="29"/>
    </location>
</feature>
<keyword evidence="1" id="KW-1133">Transmembrane helix</keyword>
<proteinExistence type="predicted"/>
<evidence type="ECO:0000313" key="3">
    <source>
        <dbReference type="Proteomes" id="UP000272771"/>
    </source>
</evidence>
<keyword evidence="1" id="KW-0812">Transmembrane</keyword>
<dbReference type="OrthoDB" id="8603916at2"/>
<dbReference type="RefSeq" id="WP_107726603.1">
    <property type="nucleotide sequence ID" value="NZ_CAUJRG010000007.1"/>
</dbReference>
<name>A0A3S4ZL92_9NEIS</name>
<keyword evidence="1" id="KW-0472">Membrane</keyword>
<dbReference type="AlphaFoldDB" id="A0A3S4ZL92"/>
<sequence length="213" mass="23789">MAQNFHKLFAPILYVIIFLTGFLTAAIWLSPDAYLEHLTDVLTAFSLAAFVTLAFLFCLFSLKRNTLKQLEILQREHMRPILRAALQLSPEHPNLLVCHLHNYGKGFAKHIRIRAEALTSTPAADLITEKLNSLPVFSDGLDMMAANEPRSFILFDLDDMPDPAAPDSDGLIKIHTVCNDIFGSLHSNETTLDLSGLVRPHTPKAKAKPKLLY</sequence>
<dbReference type="STRING" id="28091.SAMEA3174300_01611"/>